<dbReference type="EMBL" id="CP014168">
    <property type="protein sequence ID" value="AOH86391.1"/>
    <property type="molecule type" value="Genomic_DNA"/>
</dbReference>
<name>A0A1B3ZG42_9SPHN</name>
<evidence type="ECO:0000256" key="1">
    <source>
        <dbReference type="ARBA" id="ARBA00023002"/>
    </source>
</evidence>
<dbReference type="SUPFAM" id="SSF51735">
    <property type="entry name" value="NAD(P)-binding Rossmann-fold domains"/>
    <property type="match status" value="1"/>
</dbReference>
<keyword evidence="1" id="KW-0560">Oxidoreductase</keyword>
<dbReference type="STRING" id="1560345.AWL63_00620"/>
<sequence length="304" mass="31993">MPFTGHDVPDLAGKTALVTGATGLGFETARVLAHAGASVILAGRDDDKGARAVGRIRQLTPKARTRFARLDLASLTSISRFGEQVGDAPIDILINNAGVMAPPARKLTADGFELQLGTNHLGHFALTGTLLRLLLKAAAPRVVSISSGIAAMGRIDFDDFQSERSYVPNTAYMQSKLANLLFARGLQIRSDRGDWNILSVAAHPGHARTDLIENGAGRPTGLKSVLIKVLQAVASHDAASGALPGLMAATAPAVQKLDYFGPMGLLNQKGPPGLVKLPSRAQDDPVAERLWSVSEKLTGVRFAA</sequence>
<dbReference type="NCBIfam" id="NF004513">
    <property type="entry name" value="PRK05854.1"/>
    <property type="match status" value="1"/>
</dbReference>
<dbReference type="Proteomes" id="UP000094256">
    <property type="component" value="Chromosome"/>
</dbReference>
<dbReference type="Pfam" id="PF00106">
    <property type="entry name" value="adh_short"/>
    <property type="match status" value="1"/>
</dbReference>
<dbReference type="PRINTS" id="PR00081">
    <property type="entry name" value="GDHRDH"/>
</dbReference>
<dbReference type="Gene3D" id="3.40.50.720">
    <property type="entry name" value="NAD(P)-binding Rossmann-like Domain"/>
    <property type="match status" value="1"/>
</dbReference>
<dbReference type="NCBIfam" id="NF004846">
    <property type="entry name" value="PRK06197.1"/>
    <property type="match status" value="1"/>
</dbReference>
<dbReference type="PANTHER" id="PTHR43157:SF31">
    <property type="entry name" value="PHOSPHATIDYLINOSITOL-GLYCAN BIOSYNTHESIS CLASS F PROTEIN"/>
    <property type="match status" value="1"/>
</dbReference>
<accession>A0A1B3ZG42</accession>
<evidence type="ECO:0000313" key="2">
    <source>
        <dbReference type="EMBL" id="AOH86391.1"/>
    </source>
</evidence>
<reference evidence="2 3" key="1">
    <citation type="submission" date="2016-01" db="EMBL/GenBank/DDBJ databases">
        <title>Complete genome and mega plasmid sequence of Sphingomonas panacis DCY99 elicits systemic resistance in rice to Xanthomonas oryzae.</title>
        <authorList>
            <person name="Kim Y.J."/>
            <person name="Yang D.C."/>
            <person name="Sing P."/>
        </authorList>
    </citation>
    <scope>NUCLEOTIDE SEQUENCE [LARGE SCALE GENOMIC DNA]</scope>
    <source>
        <strain evidence="2 3">DCY99</strain>
    </source>
</reference>
<dbReference type="KEGG" id="span:AWL63_00620"/>
<dbReference type="GO" id="GO:0016491">
    <property type="term" value="F:oxidoreductase activity"/>
    <property type="evidence" value="ECO:0007669"/>
    <property type="project" value="UniProtKB-KW"/>
</dbReference>
<proteinExistence type="predicted"/>
<dbReference type="PANTHER" id="PTHR43157">
    <property type="entry name" value="PHOSPHATIDYLINOSITOL-GLYCAN BIOSYNTHESIS CLASS F PROTEIN-RELATED"/>
    <property type="match status" value="1"/>
</dbReference>
<dbReference type="OrthoDB" id="109589at2"/>
<dbReference type="AlphaFoldDB" id="A0A1B3ZG42"/>
<protein>
    <recommendedName>
        <fullName evidence="4">Short-chain dehydrogenase</fullName>
    </recommendedName>
</protein>
<dbReference type="InterPro" id="IPR036291">
    <property type="entry name" value="NAD(P)-bd_dom_sf"/>
</dbReference>
<evidence type="ECO:0008006" key="4">
    <source>
        <dbReference type="Google" id="ProtNLM"/>
    </source>
</evidence>
<organism evidence="2 3">
    <name type="scientific">Sphingomonas panacis</name>
    <dbReference type="NCBI Taxonomy" id="1560345"/>
    <lineage>
        <taxon>Bacteria</taxon>
        <taxon>Pseudomonadati</taxon>
        <taxon>Pseudomonadota</taxon>
        <taxon>Alphaproteobacteria</taxon>
        <taxon>Sphingomonadales</taxon>
        <taxon>Sphingomonadaceae</taxon>
        <taxon>Sphingomonas</taxon>
    </lineage>
</organism>
<keyword evidence="3" id="KW-1185">Reference proteome</keyword>
<dbReference type="RefSeq" id="WP_069206898.1">
    <property type="nucleotide sequence ID" value="NZ_CP014168.1"/>
</dbReference>
<dbReference type="InterPro" id="IPR002347">
    <property type="entry name" value="SDR_fam"/>
</dbReference>
<evidence type="ECO:0000313" key="3">
    <source>
        <dbReference type="Proteomes" id="UP000094256"/>
    </source>
</evidence>
<gene>
    <name evidence="2" type="ORF">AWL63_00620</name>
</gene>